<reference evidence="1 2" key="1">
    <citation type="submission" date="2013-11" db="EMBL/GenBank/DDBJ databases">
        <title>Genome sequencing of Stegodyphus mimosarum.</title>
        <authorList>
            <person name="Bechsgaard J."/>
        </authorList>
    </citation>
    <scope>NUCLEOTIDE SEQUENCE [LARGE SCALE GENOMIC DNA]</scope>
</reference>
<dbReference type="Proteomes" id="UP000054359">
    <property type="component" value="Unassembled WGS sequence"/>
</dbReference>
<name>A0A087UKS6_STEMI</name>
<organism evidence="1 2">
    <name type="scientific">Stegodyphus mimosarum</name>
    <name type="common">African social velvet spider</name>
    <dbReference type="NCBI Taxonomy" id="407821"/>
    <lineage>
        <taxon>Eukaryota</taxon>
        <taxon>Metazoa</taxon>
        <taxon>Ecdysozoa</taxon>
        <taxon>Arthropoda</taxon>
        <taxon>Chelicerata</taxon>
        <taxon>Arachnida</taxon>
        <taxon>Araneae</taxon>
        <taxon>Araneomorphae</taxon>
        <taxon>Entelegynae</taxon>
        <taxon>Eresoidea</taxon>
        <taxon>Eresidae</taxon>
        <taxon>Stegodyphus</taxon>
    </lineage>
</organism>
<evidence type="ECO:0000313" key="2">
    <source>
        <dbReference type="Proteomes" id="UP000054359"/>
    </source>
</evidence>
<feature type="non-terminal residue" evidence="1">
    <location>
        <position position="55"/>
    </location>
</feature>
<protein>
    <submittedName>
        <fullName evidence="1">Uncharacterized protein</fullName>
    </submittedName>
</protein>
<evidence type="ECO:0000313" key="1">
    <source>
        <dbReference type="EMBL" id="KFM77965.1"/>
    </source>
</evidence>
<accession>A0A087UKS6</accession>
<sequence>MAVFAVFHLCSVNINQFPLKSPSRRHPFSSADNDRVFCCSPNHHCKLILFVAICS</sequence>
<gene>
    <name evidence="1" type="ORF">X975_07265</name>
</gene>
<dbReference type="EMBL" id="KK120285">
    <property type="protein sequence ID" value="KFM77965.1"/>
    <property type="molecule type" value="Genomic_DNA"/>
</dbReference>
<keyword evidence="2" id="KW-1185">Reference proteome</keyword>
<dbReference type="AlphaFoldDB" id="A0A087UKS6"/>
<proteinExistence type="predicted"/>